<evidence type="ECO:0000313" key="3">
    <source>
        <dbReference type="Proteomes" id="UP000006591"/>
    </source>
</evidence>
<evidence type="ECO:0000256" key="1">
    <source>
        <dbReference type="SAM" id="MobiDB-lite"/>
    </source>
</evidence>
<feature type="region of interest" description="Disordered" evidence="1">
    <location>
        <begin position="29"/>
        <end position="62"/>
    </location>
</feature>
<feature type="compositionally biased region" description="Basic and acidic residues" evidence="1">
    <location>
        <begin position="153"/>
        <end position="165"/>
    </location>
</feature>
<dbReference type="Proteomes" id="UP000006591">
    <property type="component" value="Chromosome 6"/>
</dbReference>
<dbReference type="EnsemblPlants" id="ONIVA06G23800.1">
    <property type="protein sequence ID" value="ONIVA06G23800.1"/>
    <property type="gene ID" value="ONIVA06G23800"/>
</dbReference>
<feature type="region of interest" description="Disordered" evidence="1">
    <location>
        <begin position="138"/>
        <end position="181"/>
    </location>
</feature>
<keyword evidence="3" id="KW-1185">Reference proteome</keyword>
<sequence>MAGRIWGSGSRRRGMKVAAVDDTMREVAAGDAARRWRRPDPCSAGERQPAAGKEGGGGRRRGCAGVGGGGWWRLQLDGVRVGDCGCRRRLAAGEEAAGGEASAAMVTAEAVTVAAATDAPAGDEAAASELWRRGEAGMAAGKDVATGVRTRCHRPETGDDGRERTAVAAAATASRGRGRRLHLADAATVGGGSETGLAQRGAADGSGDRLGVRGAGGGDGGRLGARGAAGGRGGVLGVRRSCRWMWRGLRRTKAGRRGAPVQWSHMSAEVEWWWSIGASAMDSWVVSSG</sequence>
<dbReference type="AlphaFoldDB" id="A0A0E0HT40"/>
<proteinExistence type="predicted"/>
<feature type="compositionally biased region" description="Low complexity" evidence="1">
    <location>
        <begin position="166"/>
        <end position="175"/>
    </location>
</feature>
<organism evidence="2">
    <name type="scientific">Oryza nivara</name>
    <name type="common">Indian wild rice</name>
    <name type="synonym">Oryza sativa f. spontanea</name>
    <dbReference type="NCBI Taxonomy" id="4536"/>
    <lineage>
        <taxon>Eukaryota</taxon>
        <taxon>Viridiplantae</taxon>
        <taxon>Streptophyta</taxon>
        <taxon>Embryophyta</taxon>
        <taxon>Tracheophyta</taxon>
        <taxon>Spermatophyta</taxon>
        <taxon>Magnoliopsida</taxon>
        <taxon>Liliopsida</taxon>
        <taxon>Poales</taxon>
        <taxon>Poaceae</taxon>
        <taxon>BOP clade</taxon>
        <taxon>Oryzoideae</taxon>
        <taxon>Oryzeae</taxon>
        <taxon>Oryzinae</taxon>
        <taxon>Oryza</taxon>
    </lineage>
</organism>
<accession>A0A0E0HT40</accession>
<protein>
    <submittedName>
        <fullName evidence="2">Uncharacterized protein</fullName>
    </submittedName>
</protein>
<reference evidence="2" key="2">
    <citation type="submission" date="2018-04" db="EMBL/GenBank/DDBJ databases">
        <title>OnivRS2 (Oryza nivara Reference Sequence Version 2).</title>
        <authorList>
            <person name="Zhang J."/>
            <person name="Kudrna D."/>
            <person name="Lee S."/>
            <person name="Talag J."/>
            <person name="Rajasekar S."/>
            <person name="Welchert J."/>
            <person name="Hsing Y.-I."/>
            <person name="Wing R.A."/>
        </authorList>
    </citation>
    <scope>NUCLEOTIDE SEQUENCE [LARGE SCALE GENOMIC DNA]</scope>
    <source>
        <strain evidence="2">SL10</strain>
    </source>
</reference>
<evidence type="ECO:0000313" key="2">
    <source>
        <dbReference type="EnsemblPlants" id="ONIVA06G23800.1"/>
    </source>
</evidence>
<feature type="region of interest" description="Disordered" evidence="1">
    <location>
        <begin position="190"/>
        <end position="209"/>
    </location>
</feature>
<reference evidence="2" key="1">
    <citation type="submission" date="2015-04" db="UniProtKB">
        <authorList>
            <consortium name="EnsemblPlants"/>
        </authorList>
    </citation>
    <scope>IDENTIFICATION</scope>
    <source>
        <strain evidence="2">SL10</strain>
    </source>
</reference>
<dbReference type="Gramene" id="ONIVA06G23800.1">
    <property type="protein sequence ID" value="ONIVA06G23800.1"/>
    <property type="gene ID" value="ONIVA06G23800"/>
</dbReference>
<dbReference type="HOGENOM" id="CLU_964374_0_0_1"/>
<name>A0A0E0HT40_ORYNI</name>